<evidence type="ECO:0000313" key="2">
    <source>
        <dbReference type="EMBL" id="KAH7964028.1"/>
    </source>
</evidence>
<dbReference type="Proteomes" id="UP000821866">
    <property type="component" value="Unassembled WGS sequence"/>
</dbReference>
<feature type="region of interest" description="Disordered" evidence="1">
    <location>
        <begin position="1"/>
        <end position="36"/>
    </location>
</feature>
<comment type="caution">
    <text evidence="2">The sequence shown here is derived from an EMBL/GenBank/DDBJ whole genome shotgun (WGS) entry which is preliminary data.</text>
</comment>
<feature type="compositionally biased region" description="Basic and acidic residues" evidence="1">
    <location>
        <begin position="27"/>
        <end position="36"/>
    </location>
</feature>
<feature type="compositionally biased region" description="Polar residues" evidence="1">
    <location>
        <begin position="1"/>
        <end position="10"/>
    </location>
</feature>
<sequence length="128" mass="14682">MNLSPASSRLRSPDDQPVNPVEVTPVHQRESRRLREGSPLMVNQTKRMVSEIQSAFRDALLNSLWISYKEEGGVLKKFDDIVIKVGSPGRRLDPEFIEEYYNNLWKLCGHPTLARLPHHVVDFFTPLA</sequence>
<reference evidence="2" key="2">
    <citation type="submission" date="2021-09" db="EMBL/GenBank/DDBJ databases">
        <authorList>
            <person name="Jia N."/>
            <person name="Wang J."/>
            <person name="Shi W."/>
            <person name="Du L."/>
            <person name="Sun Y."/>
            <person name="Zhan W."/>
            <person name="Jiang J."/>
            <person name="Wang Q."/>
            <person name="Zhang B."/>
            <person name="Ji P."/>
            <person name="Sakyi L.B."/>
            <person name="Cui X."/>
            <person name="Yuan T."/>
            <person name="Jiang B."/>
            <person name="Yang W."/>
            <person name="Lam T.T.-Y."/>
            <person name="Chang Q."/>
            <person name="Ding S."/>
            <person name="Wang X."/>
            <person name="Zhu J."/>
            <person name="Ruan X."/>
            <person name="Zhao L."/>
            <person name="Wei J."/>
            <person name="Que T."/>
            <person name="Du C."/>
            <person name="Cheng J."/>
            <person name="Dai P."/>
            <person name="Han X."/>
            <person name="Huang E."/>
            <person name="Gao Y."/>
            <person name="Liu J."/>
            <person name="Shao H."/>
            <person name="Ye R."/>
            <person name="Li L."/>
            <person name="Wei W."/>
            <person name="Wang X."/>
            <person name="Wang C."/>
            <person name="Huo Q."/>
            <person name="Li W."/>
            <person name="Guo W."/>
            <person name="Chen H."/>
            <person name="Chen S."/>
            <person name="Zhou L."/>
            <person name="Zhou L."/>
            <person name="Ni X."/>
            <person name="Tian J."/>
            <person name="Zhou Y."/>
            <person name="Sheng Y."/>
            <person name="Liu T."/>
            <person name="Pan Y."/>
            <person name="Xia L."/>
            <person name="Li J."/>
            <person name="Zhao F."/>
            <person name="Cao W."/>
        </authorList>
    </citation>
    <scope>NUCLEOTIDE SEQUENCE</scope>
    <source>
        <strain evidence="2">Rmic-2018</strain>
        <tissue evidence="2">Larvae</tissue>
    </source>
</reference>
<evidence type="ECO:0000256" key="1">
    <source>
        <dbReference type="SAM" id="MobiDB-lite"/>
    </source>
</evidence>
<protein>
    <submittedName>
        <fullName evidence="2">Uncharacterized protein</fullName>
    </submittedName>
</protein>
<gene>
    <name evidence="2" type="ORF">HPB51_027733</name>
</gene>
<dbReference type="GO" id="GO:0008237">
    <property type="term" value="F:metallopeptidase activity"/>
    <property type="evidence" value="ECO:0007669"/>
    <property type="project" value="InterPro"/>
</dbReference>
<evidence type="ECO:0000313" key="3">
    <source>
        <dbReference type="Proteomes" id="UP000821866"/>
    </source>
</evidence>
<organism evidence="2 3">
    <name type="scientific">Rhipicephalus microplus</name>
    <name type="common">Cattle tick</name>
    <name type="synonym">Boophilus microplus</name>
    <dbReference type="NCBI Taxonomy" id="6941"/>
    <lineage>
        <taxon>Eukaryota</taxon>
        <taxon>Metazoa</taxon>
        <taxon>Ecdysozoa</taxon>
        <taxon>Arthropoda</taxon>
        <taxon>Chelicerata</taxon>
        <taxon>Arachnida</taxon>
        <taxon>Acari</taxon>
        <taxon>Parasitiformes</taxon>
        <taxon>Ixodida</taxon>
        <taxon>Ixodoidea</taxon>
        <taxon>Ixodidae</taxon>
        <taxon>Rhipicephalinae</taxon>
        <taxon>Rhipicephalus</taxon>
        <taxon>Boophilus</taxon>
    </lineage>
</organism>
<dbReference type="Gene3D" id="1.10.1380.10">
    <property type="entry name" value="Neutral endopeptidase , domain2"/>
    <property type="match status" value="1"/>
</dbReference>
<keyword evidence="3" id="KW-1185">Reference proteome</keyword>
<dbReference type="InterPro" id="IPR042089">
    <property type="entry name" value="Peptidase_M13_dom_2"/>
</dbReference>
<dbReference type="VEuPathDB" id="VectorBase:LOC119185439"/>
<dbReference type="EMBL" id="JABSTU010004324">
    <property type="protein sequence ID" value="KAH7964028.1"/>
    <property type="molecule type" value="Genomic_DNA"/>
</dbReference>
<dbReference type="SUPFAM" id="SSF55486">
    <property type="entry name" value="Metalloproteases ('zincins'), catalytic domain"/>
    <property type="match status" value="1"/>
</dbReference>
<dbReference type="Gene3D" id="3.40.390.10">
    <property type="entry name" value="Collagenase (Catalytic Domain)"/>
    <property type="match status" value="1"/>
</dbReference>
<proteinExistence type="predicted"/>
<dbReference type="InterPro" id="IPR024079">
    <property type="entry name" value="MetalloPept_cat_dom_sf"/>
</dbReference>
<name>A0A9J6CZC9_RHIMP</name>
<accession>A0A9J6CZC9</accession>
<dbReference type="AlphaFoldDB" id="A0A9J6CZC9"/>
<reference evidence="2" key="1">
    <citation type="journal article" date="2020" name="Cell">
        <title>Large-Scale Comparative Analyses of Tick Genomes Elucidate Their Genetic Diversity and Vector Capacities.</title>
        <authorList>
            <consortium name="Tick Genome and Microbiome Consortium (TIGMIC)"/>
            <person name="Jia N."/>
            <person name="Wang J."/>
            <person name="Shi W."/>
            <person name="Du L."/>
            <person name="Sun Y."/>
            <person name="Zhan W."/>
            <person name="Jiang J.F."/>
            <person name="Wang Q."/>
            <person name="Zhang B."/>
            <person name="Ji P."/>
            <person name="Bell-Sakyi L."/>
            <person name="Cui X.M."/>
            <person name="Yuan T.T."/>
            <person name="Jiang B.G."/>
            <person name="Yang W.F."/>
            <person name="Lam T.T."/>
            <person name="Chang Q.C."/>
            <person name="Ding S.J."/>
            <person name="Wang X.J."/>
            <person name="Zhu J.G."/>
            <person name="Ruan X.D."/>
            <person name="Zhao L."/>
            <person name="Wei J.T."/>
            <person name="Ye R.Z."/>
            <person name="Que T.C."/>
            <person name="Du C.H."/>
            <person name="Zhou Y.H."/>
            <person name="Cheng J.X."/>
            <person name="Dai P.F."/>
            <person name="Guo W.B."/>
            <person name="Han X.H."/>
            <person name="Huang E.J."/>
            <person name="Li L.F."/>
            <person name="Wei W."/>
            <person name="Gao Y.C."/>
            <person name="Liu J.Z."/>
            <person name="Shao H.Z."/>
            <person name="Wang X."/>
            <person name="Wang C.C."/>
            <person name="Yang T.C."/>
            <person name="Huo Q.B."/>
            <person name="Li W."/>
            <person name="Chen H.Y."/>
            <person name="Chen S.E."/>
            <person name="Zhou L.G."/>
            <person name="Ni X.B."/>
            <person name="Tian J.H."/>
            <person name="Sheng Y."/>
            <person name="Liu T."/>
            <person name="Pan Y.S."/>
            <person name="Xia L.Y."/>
            <person name="Li J."/>
            <person name="Zhao F."/>
            <person name="Cao W.C."/>
        </authorList>
    </citation>
    <scope>NUCLEOTIDE SEQUENCE</scope>
    <source>
        <strain evidence="2">Rmic-2018</strain>
    </source>
</reference>